<sequence length="35" mass="4047">MRCFISKTLGNISRSIENGAQVDYIENRTILMIMK</sequence>
<accession>A0A8S5UXQ0</accession>
<reference evidence="1" key="1">
    <citation type="journal article" date="2021" name="Proc. Natl. Acad. Sci. U.S.A.">
        <title>A Catalog of Tens of Thousands of Viruses from Human Metagenomes Reveals Hidden Associations with Chronic Diseases.</title>
        <authorList>
            <person name="Tisza M.J."/>
            <person name="Buck C.B."/>
        </authorList>
    </citation>
    <scope>NUCLEOTIDE SEQUENCE</scope>
    <source>
        <strain evidence="1">CtW0z17</strain>
    </source>
</reference>
<dbReference type="EMBL" id="BK016161">
    <property type="protein sequence ID" value="DAF99227.1"/>
    <property type="molecule type" value="Genomic_DNA"/>
</dbReference>
<organism evidence="1">
    <name type="scientific">Podoviridae sp. ctW0z17</name>
    <dbReference type="NCBI Taxonomy" id="2825254"/>
    <lineage>
        <taxon>Viruses</taxon>
        <taxon>Duplodnaviria</taxon>
        <taxon>Heunggongvirae</taxon>
        <taxon>Uroviricota</taxon>
        <taxon>Caudoviricetes</taxon>
    </lineage>
</organism>
<evidence type="ECO:0000313" key="1">
    <source>
        <dbReference type="EMBL" id="DAF99227.1"/>
    </source>
</evidence>
<protein>
    <submittedName>
        <fullName evidence="1">Uncharacterized protein</fullName>
    </submittedName>
</protein>
<name>A0A8S5UXQ0_9CAUD</name>
<proteinExistence type="predicted"/>